<feature type="region of interest" description="Disordered" evidence="4">
    <location>
        <begin position="255"/>
        <end position="297"/>
    </location>
</feature>
<feature type="domain" description="DNA methylase N-4/N-6" evidence="5">
    <location>
        <begin position="113"/>
        <end position="180"/>
    </location>
</feature>
<dbReference type="Gene3D" id="3.40.50.150">
    <property type="entry name" value="Vaccinia Virus protein VP39"/>
    <property type="match status" value="2"/>
</dbReference>
<organism evidence="6 7">
    <name type="scientific">Natronoglomus mannanivorans</name>
    <dbReference type="NCBI Taxonomy" id="2979990"/>
    <lineage>
        <taxon>Archaea</taxon>
        <taxon>Methanobacteriati</taxon>
        <taxon>Methanobacteriota</taxon>
        <taxon>Stenosarchaea group</taxon>
        <taxon>Halobacteria</taxon>
        <taxon>Halobacteriales</taxon>
        <taxon>Natrialbaceae</taxon>
        <taxon>Natronoglomus</taxon>
    </lineage>
</organism>
<keyword evidence="3" id="KW-0680">Restriction system</keyword>
<dbReference type="InterPro" id="IPR029063">
    <property type="entry name" value="SAM-dependent_MTases_sf"/>
</dbReference>
<gene>
    <name evidence="6" type="ORF">OB955_10450</name>
</gene>
<evidence type="ECO:0000259" key="5">
    <source>
        <dbReference type="Pfam" id="PF01555"/>
    </source>
</evidence>
<dbReference type="SUPFAM" id="SSF53335">
    <property type="entry name" value="S-adenosyl-L-methionine-dependent methyltransferases"/>
    <property type="match status" value="2"/>
</dbReference>
<keyword evidence="1 3" id="KW-0489">Methyltransferase</keyword>
<dbReference type="PRINTS" id="PR00508">
    <property type="entry name" value="S21N4MTFRASE"/>
</dbReference>
<reference evidence="6 7" key="1">
    <citation type="submission" date="2022-09" db="EMBL/GenBank/DDBJ databases">
        <title>Enrichment on poylsaccharides allowed isolation of novel metabolic and taxonomic groups of Haloarchaea.</title>
        <authorList>
            <person name="Sorokin D.Y."/>
            <person name="Elcheninov A.G."/>
            <person name="Khizhniak T.V."/>
            <person name="Kolganova T.V."/>
            <person name="Kublanov I.V."/>
        </authorList>
    </citation>
    <scope>NUCLEOTIDE SEQUENCE [LARGE SCALE GENOMIC DNA]</scope>
    <source>
        <strain evidence="6 7">AArc-m2/3/4</strain>
    </source>
</reference>
<dbReference type="Pfam" id="PF01555">
    <property type="entry name" value="N6_N4_Mtase"/>
    <property type="match status" value="1"/>
</dbReference>
<sequence>MVDDGGDDAANVASRSDTKTADDDDGGHHRQSRLFTDDDGSFDADRARDESLPVEDGEVVDTDDLAEHQTYLEGRGIYDERNAVNDLTGKEWKFATKSVIPEGYPPAVQHDLRSEHGGQKPPRLCAELIGRFSKVGDTVLDPFAGVGGTLLGASFCEHEGTGLRHAIGFERTERWIEIYEEVLERENEERRARGEPPLSAQELRHGDCADLIEDLDDETVDLLLTDVPYWNMDELEQTRNERETRASKLGVFDVDVDADAEADDGEDGAEGEAGTATEPTDDSTDERIETGDADDANSQTKAEWLADMAEKFARFATAVKPGGYIVVFIGDMYREQSYEFLSADLARAIDDAAPVSLKADLVWYDPTKDLHVYGYPFSFVPSMVHQHVLVFRTDRDE</sequence>
<comment type="similarity">
    <text evidence="3">Belongs to the N(4)/N(6)-methyltransferase family.</text>
</comment>
<keyword evidence="2" id="KW-0808">Transferase</keyword>
<evidence type="ECO:0000256" key="1">
    <source>
        <dbReference type="ARBA" id="ARBA00022603"/>
    </source>
</evidence>
<dbReference type="RefSeq" id="WP_338007793.1">
    <property type="nucleotide sequence ID" value="NZ_JAOPKB010000004.1"/>
</dbReference>
<evidence type="ECO:0000313" key="7">
    <source>
        <dbReference type="Proteomes" id="UP001320972"/>
    </source>
</evidence>
<dbReference type="InterPro" id="IPR002941">
    <property type="entry name" value="DNA_methylase_N4/N6"/>
</dbReference>
<keyword evidence="3" id="KW-0949">S-adenosyl-L-methionine</keyword>
<evidence type="ECO:0000256" key="3">
    <source>
        <dbReference type="RuleBase" id="RU362026"/>
    </source>
</evidence>
<comment type="caution">
    <text evidence="6">The sequence shown here is derived from an EMBL/GenBank/DDBJ whole genome shotgun (WGS) entry which is preliminary data.</text>
</comment>
<dbReference type="EC" id="2.1.1.113" evidence="3"/>
<protein>
    <recommendedName>
        <fullName evidence="3">Type II methyltransferase</fullName>
        <ecNumber evidence="3">2.1.1.113</ecNumber>
    </recommendedName>
    <alternativeName>
        <fullName evidence="3">N-4 cytosine-specific methyltransferase</fullName>
    </alternativeName>
</protein>
<dbReference type="InterPro" id="IPR001091">
    <property type="entry name" value="RM_Methyltransferase"/>
</dbReference>
<proteinExistence type="inferred from homology"/>
<name>A0ABT2QE06_9EURY</name>
<dbReference type="GO" id="GO:0032259">
    <property type="term" value="P:methylation"/>
    <property type="evidence" value="ECO:0007669"/>
    <property type="project" value="UniProtKB-KW"/>
</dbReference>
<dbReference type="EMBL" id="JAOPKB010000004">
    <property type="protein sequence ID" value="MCU4973162.1"/>
    <property type="molecule type" value="Genomic_DNA"/>
</dbReference>
<dbReference type="GO" id="GO:0008168">
    <property type="term" value="F:methyltransferase activity"/>
    <property type="evidence" value="ECO:0007669"/>
    <property type="project" value="UniProtKB-KW"/>
</dbReference>
<feature type="compositionally biased region" description="Acidic residues" evidence="4">
    <location>
        <begin position="255"/>
        <end position="270"/>
    </location>
</feature>
<feature type="region of interest" description="Disordered" evidence="4">
    <location>
        <begin position="1"/>
        <end position="58"/>
    </location>
</feature>
<evidence type="ECO:0000313" key="6">
    <source>
        <dbReference type="EMBL" id="MCU4973162.1"/>
    </source>
</evidence>
<dbReference type="Proteomes" id="UP001320972">
    <property type="component" value="Unassembled WGS sequence"/>
</dbReference>
<keyword evidence="7" id="KW-1185">Reference proteome</keyword>
<comment type="catalytic activity">
    <reaction evidence="3">
        <text>a 2'-deoxycytidine in DNA + S-adenosyl-L-methionine = an N(4)-methyl-2'-deoxycytidine in DNA + S-adenosyl-L-homocysteine + H(+)</text>
        <dbReference type="Rhea" id="RHEA:16857"/>
        <dbReference type="Rhea" id="RHEA-COMP:11369"/>
        <dbReference type="Rhea" id="RHEA-COMP:13674"/>
        <dbReference type="ChEBI" id="CHEBI:15378"/>
        <dbReference type="ChEBI" id="CHEBI:57856"/>
        <dbReference type="ChEBI" id="CHEBI:59789"/>
        <dbReference type="ChEBI" id="CHEBI:85452"/>
        <dbReference type="ChEBI" id="CHEBI:137933"/>
        <dbReference type="EC" id="2.1.1.113"/>
    </reaction>
</comment>
<evidence type="ECO:0000256" key="2">
    <source>
        <dbReference type="ARBA" id="ARBA00022679"/>
    </source>
</evidence>
<accession>A0ABT2QE06</accession>
<evidence type="ECO:0000256" key="4">
    <source>
        <dbReference type="SAM" id="MobiDB-lite"/>
    </source>
</evidence>